<keyword evidence="2" id="KW-1185">Reference proteome</keyword>
<organism evidence="1 2">
    <name type="scientific">Phlebia brevispora</name>
    <dbReference type="NCBI Taxonomy" id="194682"/>
    <lineage>
        <taxon>Eukaryota</taxon>
        <taxon>Fungi</taxon>
        <taxon>Dikarya</taxon>
        <taxon>Basidiomycota</taxon>
        <taxon>Agaricomycotina</taxon>
        <taxon>Agaricomycetes</taxon>
        <taxon>Polyporales</taxon>
        <taxon>Meruliaceae</taxon>
        <taxon>Phlebia</taxon>
    </lineage>
</organism>
<name>A0ACC1T8G5_9APHY</name>
<sequence length="647" mass="73156">MVNTPFGRADEVPLSTFFEKLLPPLHMSIQLDELVSISKTSDRPKPPVTQNGRLWGYAVNRPSGVKGRRLLTFNGLLISIGKLVRAIGDLKPVVQFKNNNKAQWSLKDRTAESLPDAYFLISTPGGCIDWTTIAIPGAYSKIKTRRFSNENVIKITRCLSQCMHRDARRRFVYGFTAEDSTMRLWYCDRSRIVASDAFDFVTDWRSLFQFVLRVVYAERDDLGFDPSIRLLDTKCVPSQYEVKVNSAAGDEHIYHTLDMLSPGDADIVGRGTRVWKAVRINDGKAVGDPVALKDSWVSNRHDREGDVRARISESAAGSGHQTDLERSLLTVLAHGDVSVDGVVDCTRPSTVTGEAEELCGRGQVHYRIVYKEVCESLRSTASLFKVFKALGDVCHGLRALHECGWVHRDISLGNILLHGDVVKIADLEYAEKIVRLREHEHTPVGTNSFMANEVKNGSYTFIQGPTLQEVLAFFDDNDAREARGETPLDTSPFPTPPAFSYNPLHDLESLWWIAIYFIVNRVPRTSEDTTEQTAQDIEAQRKLVRDFFSDGSCRYEVIKLEDYFITRLACLHPSLRRVAKLVDTARGHLVSGYRTMEEDLQPEDFKMKHDVYTAFRTCFHAISSKLKDRDILVRRLEKEDNEVSPSS</sequence>
<dbReference type="EMBL" id="JANHOG010000309">
    <property type="protein sequence ID" value="KAJ3555679.1"/>
    <property type="molecule type" value="Genomic_DNA"/>
</dbReference>
<evidence type="ECO:0000313" key="1">
    <source>
        <dbReference type="EMBL" id="KAJ3555679.1"/>
    </source>
</evidence>
<evidence type="ECO:0000313" key="2">
    <source>
        <dbReference type="Proteomes" id="UP001148662"/>
    </source>
</evidence>
<protein>
    <submittedName>
        <fullName evidence="1">Uncharacterized protein</fullName>
    </submittedName>
</protein>
<accession>A0ACC1T8G5</accession>
<comment type="caution">
    <text evidence="1">The sequence shown here is derived from an EMBL/GenBank/DDBJ whole genome shotgun (WGS) entry which is preliminary data.</text>
</comment>
<proteinExistence type="predicted"/>
<reference evidence="1" key="1">
    <citation type="submission" date="2022-07" db="EMBL/GenBank/DDBJ databases">
        <title>Genome Sequence of Phlebia brevispora.</title>
        <authorList>
            <person name="Buettner E."/>
        </authorList>
    </citation>
    <scope>NUCLEOTIDE SEQUENCE</scope>
    <source>
        <strain evidence="1">MPL23</strain>
    </source>
</reference>
<dbReference type="Proteomes" id="UP001148662">
    <property type="component" value="Unassembled WGS sequence"/>
</dbReference>
<gene>
    <name evidence="1" type="ORF">NM688_g2445</name>
</gene>